<dbReference type="AlphaFoldDB" id="A0A0T7G2G7"/>
<evidence type="ECO:0000313" key="2">
    <source>
        <dbReference type="Proteomes" id="UP000046176"/>
    </source>
</evidence>
<accession>A0A0T7G2G7</accession>
<sequence>MAHTSGKPNAADIEREIEEDRQRIEKRIDAIQQRMSPGQLVDEVIAYAKSSGGGEYVGNLSNALKSNPIPVALMGVSLAWLMAGQKTNAGPSNGSGPDYPLAVVQGGVRRMGPVESNGGDRYSYFADSTERRFKALTDEGGRRAGHFVDESGKTFRGFADASGRQINDLRDEAGKLFDEASGWASETWQAVAGSAEKMRDTISGAGRNSLDTGAQFNEAILKHFKDQPLVGGALAFAVGAAIGAALPHTSQEDEAVGAAADNVKDGLSSGASRVLDRAEDLASDAVHKAVSIATEVHDVARDRIVEEASSLGGNGRSDGGTKSAT</sequence>
<evidence type="ECO:0000313" key="1">
    <source>
        <dbReference type="EMBL" id="CDZ41466.1"/>
    </source>
</evidence>
<organism evidence="1 2">
    <name type="scientific">Neorhizobium galegae bv. officinalis</name>
    <dbReference type="NCBI Taxonomy" id="323656"/>
    <lineage>
        <taxon>Bacteria</taxon>
        <taxon>Pseudomonadati</taxon>
        <taxon>Pseudomonadota</taxon>
        <taxon>Alphaproteobacteria</taxon>
        <taxon>Hyphomicrobiales</taxon>
        <taxon>Rhizobiaceae</taxon>
        <taxon>Rhizobium/Agrobacterium group</taxon>
        <taxon>Neorhizobium</taxon>
    </lineage>
</organism>
<dbReference type="OrthoDB" id="7471221at2"/>
<protein>
    <submittedName>
        <fullName evidence="1">Nutrient deprivation-induced protein</fullName>
    </submittedName>
</protein>
<gene>
    <name evidence="1" type="ORF">NGAL_HAMBI1145_59080</name>
</gene>
<name>A0A0T7G2G7_NEOGA</name>
<dbReference type="Proteomes" id="UP000046176">
    <property type="component" value="Unassembled WGS sequence"/>
</dbReference>
<dbReference type="RefSeq" id="WP_046669622.1">
    <property type="nucleotide sequence ID" value="NZ_CCRH01000033.1"/>
</dbReference>
<dbReference type="Pfam" id="PF12277">
    <property type="entry name" value="DUF3618"/>
    <property type="match status" value="1"/>
</dbReference>
<dbReference type="InterPro" id="IPR022062">
    <property type="entry name" value="DUF3618"/>
</dbReference>
<reference evidence="1 2" key="1">
    <citation type="submission" date="2014-08" db="EMBL/GenBank/DDBJ databases">
        <authorList>
            <person name="Chen Y.-H."/>
        </authorList>
    </citation>
    <scope>NUCLEOTIDE SEQUENCE [LARGE SCALE GENOMIC DNA]</scope>
</reference>
<dbReference type="EMBL" id="CCRH01000033">
    <property type="protein sequence ID" value="CDZ41466.1"/>
    <property type="molecule type" value="Genomic_DNA"/>
</dbReference>
<proteinExistence type="predicted"/>